<organism evidence="2 3">
    <name type="scientific">Roseibium alexandrii</name>
    <dbReference type="NCBI Taxonomy" id="388408"/>
    <lineage>
        <taxon>Bacteria</taxon>
        <taxon>Pseudomonadati</taxon>
        <taxon>Pseudomonadota</taxon>
        <taxon>Alphaproteobacteria</taxon>
        <taxon>Hyphomicrobiales</taxon>
        <taxon>Stappiaceae</taxon>
        <taxon>Roseibium</taxon>
    </lineage>
</organism>
<protein>
    <submittedName>
        <fullName evidence="2">Putative GST-like protein YibF</fullName>
    </submittedName>
</protein>
<name>A0A0M7AKG1_9HYPH</name>
<dbReference type="AlphaFoldDB" id="A0A0M7AKG1"/>
<dbReference type="InterPro" id="IPR004045">
    <property type="entry name" value="Glutathione_S-Trfase_N"/>
</dbReference>
<dbReference type="PANTHER" id="PTHR43968">
    <property type="match status" value="1"/>
</dbReference>
<dbReference type="CDD" id="cd03205">
    <property type="entry name" value="GST_C_6"/>
    <property type="match status" value="1"/>
</dbReference>
<dbReference type="InterPro" id="IPR036249">
    <property type="entry name" value="Thioredoxin-like_sf"/>
</dbReference>
<reference evidence="3" key="1">
    <citation type="submission" date="2015-07" db="EMBL/GenBank/DDBJ databases">
        <authorList>
            <person name="Rodrigo-Torres Lidia"/>
            <person name="Arahal R.David."/>
        </authorList>
    </citation>
    <scope>NUCLEOTIDE SEQUENCE [LARGE SCALE GENOMIC DNA]</scope>
    <source>
        <strain evidence="3">CECT 5112</strain>
    </source>
</reference>
<dbReference type="STRING" id="388408.LAX5112_04123"/>
<evidence type="ECO:0000313" key="2">
    <source>
        <dbReference type="EMBL" id="CTQ75137.1"/>
    </source>
</evidence>
<dbReference type="EMBL" id="CXWD01000020">
    <property type="protein sequence ID" value="CTQ75137.1"/>
    <property type="molecule type" value="Genomic_DNA"/>
</dbReference>
<dbReference type="SUPFAM" id="SSF52833">
    <property type="entry name" value="Thioredoxin-like"/>
    <property type="match status" value="1"/>
</dbReference>
<proteinExistence type="predicted"/>
<sequence>MMKLRSSPPSPFGRKVKLAMAILGLKDRIEIVEANTADPSDDLRSQNPLGKIPALVLENGDVIYDSSVILEYLDFLAGGGKLFPQGEARYLVLRDQALANGMMDAAILRVYEKRFKEPKFRDPAWDTYQAAKMDRALAHFEANAPAAPKSADDIDAGTLTLACALGYLDIRYNGDWRSDHPKLVAWLDAFETAVPAFADTKMPAAPVPDNDPAPLR</sequence>
<dbReference type="Pfam" id="PF13409">
    <property type="entry name" value="GST_N_2"/>
    <property type="match status" value="1"/>
</dbReference>
<dbReference type="InterPro" id="IPR050983">
    <property type="entry name" value="GST_Omega/HSP26"/>
</dbReference>
<dbReference type="PANTHER" id="PTHR43968:SF6">
    <property type="entry name" value="GLUTATHIONE S-TRANSFERASE OMEGA"/>
    <property type="match status" value="1"/>
</dbReference>
<accession>A0A0M7AKG1</accession>
<dbReference type="GO" id="GO:0005737">
    <property type="term" value="C:cytoplasm"/>
    <property type="evidence" value="ECO:0007669"/>
    <property type="project" value="TreeGrafter"/>
</dbReference>
<evidence type="ECO:0000259" key="1">
    <source>
        <dbReference type="PROSITE" id="PS50404"/>
    </source>
</evidence>
<feature type="domain" description="GST N-terminal" evidence="1">
    <location>
        <begin position="1"/>
        <end position="81"/>
    </location>
</feature>
<dbReference type="PROSITE" id="PS50404">
    <property type="entry name" value="GST_NTER"/>
    <property type="match status" value="1"/>
</dbReference>
<evidence type="ECO:0000313" key="3">
    <source>
        <dbReference type="Proteomes" id="UP000053235"/>
    </source>
</evidence>
<dbReference type="Gene3D" id="1.20.1050.10">
    <property type="match status" value="1"/>
</dbReference>
<keyword evidence="3" id="KW-1185">Reference proteome</keyword>
<gene>
    <name evidence="2" type="primary">yibF</name>
    <name evidence="2" type="ORF">LAX5112_04123</name>
</gene>
<dbReference type="Proteomes" id="UP000053235">
    <property type="component" value="Unassembled WGS sequence"/>
</dbReference>
<dbReference type="Gene3D" id="3.40.30.10">
    <property type="entry name" value="Glutaredoxin"/>
    <property type="match status" value="1"/>
</dbReference>
<dbReference type="InterPro" id="IPR036282">
    <property type="entry name" value="Glutathione-S-Trfase_C_sf"/>
</dbReference>
<dbReference type="SUPFAM" id="SSF47616">
    <property type="entry name" value="GST C-terminal domain-like"/>
    <property type="match status" value="1"/>
</dbReference>
<dbReference type="RefSeq" id="WP_055673387.1">
    <property type="nucleotide sequence ID" value="NZ_CXWD01000020.1"/>
</dbReference>